<keyword evidence="2" id="KW-0328">Glycosyltransferase</keyword>
<dbReference type="EMBL" id="ATBP01000201">
    <property type="protein sequence ID" value="ETR71960.1"/>
    <property type="molecule type" value="Genomic_DNA"/>
</dbReference>
<accession>A0A1V1PAW6</accession>
<dbReference type="InterPro" id="IPR000836">
    <property type="entry name" value="PRTase_dom"/>
</dbReference>
<dbReference type="CDD" id="cd06223">
    <property type="entry name" value="PRTases_typeI"/>
    <property type="match status" value="1"/>
</dbReference>
<dbReference type="PANTHER" id="PTHR47505">
    <property type="entry name" value="DNA UTILIZATION PROTEIN YHGH"/>
    <property type="match status" value="1"/>
</dbReference>
<reference evidence="3" key="1">
    <citation type="submission" date="2012-11" db="EMBL/GenBank/DDBJ databases">
        <authorList>
            <person name="Lucero-Rivera Y.E."/>
            <person name="Tovar-Ramirez D."/>
        </authorList>
    </citation>
    <scope>NUCLEOTIDE SEQUENCE [LARGE SCALE GENOMIC DNA]</scope>
    <source>
        <strain evidence="3">Araruama</strain>
    </source>
</reference>
<sequence length="121" mass="13725">MKEFYPIDLIAPVPLHISRLRERGFNQSLLMLWKWQGDQSKIVPELLIRTRPTKSQVGLSREQRLNNLVSAFRHNSDFNVQGKRILLVDDVYTTGSTVHSCTLPLLKSGADAVNILTLARA</sequence>
<comment type="caution">
    <text evidence="2">The sequence shown here is derived from an EMBL/GenBank/DDBJ whole genome shotgun (WGS) entry which is preliminary data.</text>
</comment>
<dbReference type="PANTHER" id="PTHR47505:SF1">
    <property type="entry name" value="DNA UTILIZATION PROTEIN YHGH"/>
    <property type="match status" value="1"/>
</dbReference>
<dbReference type="GO" id="GO:0016757">
    <property type="term" value="F:glycosyltransferase activity"/>
    <property type="evidence" value="ECO:0007669"/>
    <property type="project" value="UniProtKB-KW"/>
</dbReference>
<dbReference type="InterPro" id="IPR029057">
    <property type="entry name" value="PRTase-like"/>
</dbReference>
<name>A0A1V1PAW6_9BACT</name>
<protein>
    <submittedName>
        <fullName evidence="2">Phosphoribosyltransferase</fullName>
    </submittedName>
</protein>
<dbReference type="Gene3D" id="3.40.50.2020">
    <property type="match status" value="1"/>
</dbReference>
<dbReference type="SUPFAM" id="SSF53271">
    <property type="entry name" value="PRTase-like"/>
    <property type="match status" value="1"/>
</dbReference>
<keyword evidence="2" id="KW-0808">Transferase</keyword>
<dbReference type="AlphaFoldDB" id="A0A1V1PAW6"/>
<comment type="similarity">
    <text evidence="1">Belongs to the ComF/GntX family.</text>
</comment>
<gene>
    <name evidence="2" type="ORF">OMM_07793</name>
</gene>
<evidence type="ECO:0000313" key="2">
    <source>
        <dbReference type="EMBL" id="ETR71960.1"/>
    </source>
</evidence>
<evidence type="ECO:0000313" key="3">
    <source>
        <dbReference type="Proteomes" id="UP000189670"/>
    </source>
</evidence>
<proteinExistence type="inferred from homology"/>
<dbReference type="Proteomes" id="UP000189670">
    <property type="component" value="Unassembled WGS sequence"/>
</dbReference>
<evidence type="ECO:0000256" key="1">
    <source>
        <dbReference type="ARBA" id="ARBA00008007"/>
    </source>
</evidence>
<organism evidence="2 3">
    <name type="scientific">Candidatus Magnetoglobus multicellularis str. Araruama</name>
    <dbReference type="NCBI Taxonomy" id="890399"/>
    <lineage>
        <taxon>Bacteria</taxon>
        <taxon>Pseudomonadati</taxon>
        <taxon>Thermodesulfobacteriota</taxon>
        <taxon>Desulfobacteria</taxon>
        <taxon>Desulfobacterales</taxon>
        <taxon>Desulfobacteraceae</taxon>
        <taxon>Candidatus Magnetoglobus</taxon>
    </lineage>
</organism>
<dbReference type="InterPro" id="IPR051910">
    <property type="entry name" value="ComF/GntX_DNA_util-trans"/>
</dbReference>